<accession>A0A0M4E894</accession>
<reference evidence="2 3" key="1">
    <citation type="submission" date="2015-08" db="EMBL/GenBank/DDBJ databases">
        <title>Ancestral chromatin configuration constrains chromatin evolution on differentiating sex chromosomes in Drosophila.</title>
        <authorList>
            <person name="Zhou Q."/>
            <person name="Bachtrog D."/>
        </authorList>
    </citation>
    <scope>NUCLEOTIDE SEQUENCE [LARGE SCALE GENOMIC DNA]</scope>
    <source>
        <tissue evidence="2">Whole larvae</tissue>
    </source>
</reference>
<gene>
    <name evidence="2" type="ORF">Dbus_chr2Lg273</name>
</gene>
<evidence type="ECO:0000313" key="3">
    <source>
        <dbReference type="Proteomes" id="UP000494163"/>
    </source>
</evidence>
<evidence type="ECO:0000313" key="2">
    <source>
        <dbReference type="EMBL" id="ALC38188.1"/>
    </source>
</evidence>
<organism evidence="2 3">
    <name type="scientific">Drosophila busckii</name>
    <name type="common">Fruit fly</name>
    <dbReference type="NCBI Taxonomy" id="30019"/>
    <lineage>
        <taxon>Eukaryota</taxon>
        <taxon>Metazoa</taxon>
        <taxon>Ecdysozoa</taxon>
        <taxon>Arthropoda</taxon>
        <taxon>Hexapoda</taxon>
        <taxon>Insecta</taxon>
        <taxon>Pterygota</taxon>
        <taxon>Neoptera</taxon>
        <taxon>Endopterygota</taxon>
        <taxon>Diptera</taxon>
        <taxon>Brachycera</taxon>
        <taxon>Muscomorpha</taxon>
        <taxon>Ephydroidea</taxon>
        <taxon>Drosophilidae</taxon>
        <taxon>Drosophila</taxon>
    </lineage>
</organism>
<dbReference type="AlphaFoldDB" id="A0A0M4E894"/>
<proteinExistence type="predicted"/>
<keyword evidence="3" id="KW-1185">Reference proteome</keyword>
<sequence length="104" mass="11134">MKFLQILLIAIVATLALLLQSVKAMPIPELEAKPLLLVKLDAEPPMDARDEATAITLKAELPSDLQAENINPELDAPLIPVAGREAFGNLDDLVPDAPVDPMST</sequence>
<dbReference type="EMBL" id="CP012523">
    <property type="protein sequence ID" value="ALC38188.1"/>
    <property type="molecule type" value="Genomic_DNA"/>
</dbReference>
<feature type="signal peptide" evidence="1">
    <location>
        <begin position="1"/>
        <end position="24"/>
    </location>
</feature>
<feature type="chain" id="PRO_5005792909" evidence="1">
    <location>
        <begin position="25"/>
        <end position="104"/>
    </location>
</feature>
<evidence type="ECO:0000256" key="1">
    <source>
        <dbReference type="SAM" id="SignalP"/>
    </source>
</evidence>
<name>A0A0M4E894_DROBS</name>
<keyword evidence="1" id="KW-0732">Signal</keyword>
<protein>
    <submittedName>
        <fullName evidence="2">Maker407</fullName>
    </submittedName>
</protein>
<dbReference type="Proteomes" id="UP000494163">
    <property type="component" value="Chromosome 2L"/>
</dbReference>